<dbReference type="Gene3D" id="3.40.50.360">
    <property type="match status" value="1"/>
</dbReference>
<protein>
    <recommendedName>
        <fullName evidence="6">FMN dependent NADH:quinone oxidoreductase</fullName>
        <ecNumber evidence="6">1.6.5.-</ecNumber>
    </recommendedName>
    <alternativeName>
        <fullName evidence="6">Azo-dye reductase</fullName>
    </alternativeName>
    <alternativeName>
        <fullName evidence="6">FMN-dependent NADH-azo compound oxidoreductase</fullName>
    </alternativeName>
    <alternativeName>
        <fullName evidence="6">FMN-dependent NADH-azoreductase</fullName>
        <ecNumber evidence="6">1.7.1.17</ecNumber>
    </alternativeName>
</protein>
<sequence length="199" mass="21077">MKTLLIVDASPNSATSNTRKLTAAYADAWLASNPGSRIIRRDVSGNAISQLSQDTIGAFYTPEDQRSEAQQQAVALSDELVNELFAADEVVLGSPMHNFSVTVGMKSWVDQICRVGRTFNYTEQGPKGELAGRKAVIVASSGGDYADGTPMAHLNHNDTYLKTVLGFVGITDVSLVSAGGVAMDAGVVDQAQEKLLALV</sequence>
<evidence type="ECO:0000313" key="9">
    <source>
        <dbReference type="Proteomes" id="UP000199527"/>
    </source>
</evidence>
<comment type="cofactor">
    <cofactor evidence="6">
        <name>FMN</name>
        <dbReference type="ChEBI" id="CHEBI:58210"/>
    </cofactor>
    <text evidence="6">Binds 1 FMN per subunit.</text>
</comment>
<gene>
    <name evidence="6" type="primary">azoR</name>
    <name evidence="8" type="ORF">SAMN04488540_11151</name>
</gene>
<evidence type="ECO:0000256" key="5">
    <source>
        <dbReference type="ARBA" id="ARBA00048542"/>
    </source>
</evidence>
<comment type="caution">
    <text evidence="6">Lacks conserved residue(s) required for the propagation of feature annotation.</text>
</comment>
<dbReference type="Proteomes" id="UP000199527">
    <property type="component" value="Unassembled WGS sequence"/>
</dbReference>
<dbReference type="EC" id="1.7.1.17" evidence="6"/>
<dbReference type="PANTHER" id="PTHR43741:SF2">
    <property type="entry name" value="FMN-DEPENDENT NADH:QUINONE OXIDOREDUCTASE"/>
    <property type="match status" value="1"/>
</dbReference>
<organism evidence="8 9">
    <name type="scientific">Ferrimonas sediminum</name>
    <dbReference type="NCBI Taxonomy" id="718193"/>
    <lineage>
        <taxon>Bacteria</taxon>
        <taxon>Pseudomonadati</taxon>
        <taxon>Pseudomonadota</taxon>
        <taxon>Gammaproteobacteria</taxon>
        <taxon>Alteromonadales</taxon>
        <taxon>Ferrimonadaceae</taxon>
        <taxon>Ferrimonas</taxon>
    </lineage>
</organism>
<comment type="subunit">
    <text evidence="6">Homodimer.</text>
</comment>
<dbReference type="Pfam" id="PF02525">
    <property type="entry name" value="Flavodoxin_2"/>
    <property type="match status" value="1"/>
</dbReference>
<feature type="domain" description="Flavodoxin-like fold" evidence="7">
    <location>
        <begin position="2"/>
        <end position="196"/>
    </location>
</feature>
<dbReference type="HAMAP" id="MF_01216">
    <property type="entry name" value="Azoreductase_type1"/>
    <property type="match status" value="1"/>
</dbReference>
<dbReference type="EC" id="1.6.5.-" evidence="6"/>
<keyword evidence="3 6" id="KW-0560">Oxidoreductase</keyword>
<dbReference type="GO" id="GO:0009055">
    <property type="term" value="F:electron transfer activity"/>
    <property type="evidence" value="ECO:0007669"/>
    <property type="project" value="UniProtKB-UniRule"/>
</dbReference>
<accession>A0A1G8VHT4</accession>
<feature type="binding site" evidence="6">
    <location>
        <position position="10"/>
    </location>
    <ligand>
        <name>FMN</name>
        <dbReference type="ChEBI" id="CHEBI:58210"/>
    </ligand>
</feature>
<dbReference type="GO" id="GO:0016655">
    <property type="term" value="F:oxidoreductase activity, acting on NAD(P)H, quinone or similar compound as acceptor"/>
    <property type="evidence" value="ECO:0007669"/>
    <property type="project" value="InterPro"/>
</dbReference>
<dbReference type="AlphaFoldDB" id="A0A1G8VHT4"/>
<dbReference type="EMBL" id="FNEM01000011">
    <property type="protein sequence ID" value="SDJ65686.1"/>
    <property type="molecule type" value="Genomic_DNA"/>
</dbReference>
<comment type="similarity">
    <text evidence="6">Belongs to the azoreductase type 1 family.</text>
</comment>
<keyword evidence="4 6" id="KW-0520">NAD</keyword>
<dbReference type="RefSeq" id="WP_090365922.1">
    <property type="nucleotide sequence ID" value="NZ_FNEM01000011.1"/>
</dbReference>
<dbReference type="InterPro" id="IPR050104">
    <property type="entry name" value="FMN-dep_NADH:Q_OxRdtase_AzoR1"/>
</dbReference>
<reference evidence="9" key="1">
    <citation type="submission" date="2016-10" db="EMBL/GenBank/DDBJ databases">
        <authorList>
            <person name="Varghese N."/>
            <person name="Submissions S."/>
        </authorList>
    </citation>
    <scope>NUCLEOTIDE SEQUENCE [LARGE SCALE GENOMIC DNA]</scope>
    <source>
        <strain evidence="9">DSM 23317</strain>
    </source>
</reference>
<comment type="catalytic activity">
    <reaction evidence="6">
        <text>2 a quinone + NADH + H(+) = 2 a 1,4-benzosemiquinone + NAD(+)</text>
        <dbReference type="Rhea" id="RHEA:65952"/>
        <dbReference type="ChEBI" id="CHEBI:15378"/>
        <dbReference type="ChEBI" id="CHEBI:57540"/>
        <dbReference type="ChEBI" id="CHEBI:57945"/>
        <dbReference type="ChEBI" id="CHEBI:132124"/>
        <dbReference type="ChEBI" id="CHEBI:134225"/>
    </reaction>
</comment>
<dbReference type="InterPro" id="IPR029039">
    <property type="entry name" value="Flavoprotein-like_sf"/>
</dbReference>
<comment type="function">
    <text evidence="6">Also exhibits azoreductase activity. Catalyzes the reductive cleavage of the azo bond in aromatic azo compounds to the corresponding amines.</text>
</comment>
<dbReference type="SUPFAM" id="SSF52218">
    <property type="entry name" value="Flavoproteins"/>
    <property type="match status" value="1"/>
</dbReference>
<keyword evidence="9" id="KW-1185">Reference proteome</keyword>
<evidence type="ECO:0000256" key="6">
    <source>
        <dbReference type="HAMAP-Rule" id="MF_01216"/>
    </source>
</evidence>
<evidence type="ECO:0000256" key="3">
    <source>
        <dbReference type="ARBA" id="ARBA00023002"/>
    </source>
</evidence>
<evidence type="ECO:0000256" key="2">
    <source>
        <dbReference type="ARBA" id="ARBA00022643"/>
    </source>
</evidence>
<dbReference type="OrthoDB" id="9787136at2"/>
<feature type="binding site" evidence="6">
    <location>
        <begin position="140"/>
        <end position="143"/>
    </location>
    <ligand>
        <name>FMN</name>
        <dbReference type="ChEBI" id="CHEBI:58210"/>
    </ligand>
</feature>
<dbReference type="PANTHER" id="PTHR43741">
    <property type="entry name" value="FMN-DEPENDENT NADH-AZOREDUCTASE 1"/>
    <property type="match status" value="1"/>
</dbReference>
<evidence type="ECO:0000259" key="7">
    <source>
        <dbReference type="Pfam" id="PF02525"/>
    </source>
</evidence>
<dbReference type="GO" id="GO:0016652">
    <property type="term" value="F:oxidoreductase activity, acting on NAD(P)H as acceptor"/>
    <property type="evidence" value="ECO:0007669"/>
    <property type="project" value="UniProtKB-UniRule"/>
</dbReference>
<comment type="function">
    <text evidence="6">Quinone reductase that provides resistance to thiol-specific stress caused by electrophilic quinones.</text>
</comment>
<evidence type="ECO:0000313" key="8">
    <source>
        <dbReference type="EMBL" id="SDJ65686.1"/>
    </source>
</evidence>
<keyword evidence="2 6" id="KW-0288">FMN</keyword>
<dbReference type="InterPro" id="IPR003680">
    <property type="entry name" value="Flavodoxin_fold"/>
</dbReference>
<comment type="catalytic activity">
    <reaction evidence="5">
        <text>N,N-dimethyl-1,4-phenylenediamine + anthranilate + 2 NAD(+) = 2-(4-dimethylaminophenyl)diazenylbenzoate + 2 NADH + 2 H(+)</text>
        <dbReference type="Rhea" id="RHEA:55872"/>
        <dbReference type="ChEBI" id="CHEBI:15378"/>
        <dbReference type="ChEBI" id="CHEBI:15783"/>
        <dbReference type="ChEBI" id="CHEBI:16567"/>
        <dbReference type="ChEBI" id="CHEBI:57540"/>
        <dbReference type="ChEBI" id="CHEBI:57945"/>
        <dbReference type="ChEBI" id="CHEBI:71579"/>
        <dbReference type="EC" id="1.7.1.17"/>
    </reaction>
    <physiologicalReaction direction="right-to-left" evidence="5">
        <dbReference type="Rhea" id="RHEA:55874"/>
    </physiologicalReaction>
</comment>
<proteinExistence type="inferred from homology"/>
<evidence type="ECO:0000256" key="1">
    <source>
        <dbReference type="ARBA" id="ARBA00022630"/>
    </source>
</evidence>
<name>A0A1G8VHT4_9GAMM</name>
<keyword evidence="1 6" id="KW-0285">Flavoprotein</keyword>
<dbReference type="InterPro" id="IPR023048">
    <property type="entry name" value="NADH:quinone_OxRdtase_FMN_depd"/>
</dbReference>
<dbReference type="GO" id="GO:0010181">
    <property type="term" value="F:FMN binding"/>
    <property type="evidence" value="ECO:0007669"/>
    <property type="project" value="UniProtKB-UniRule"/>
</dbReference>
<evidence type="ECO:0000256" key="4">
    <source>
        <dbReference type="ARBA" id="ARBA00023027"/>
    </source>
</evidence>